<feature type="active site" description="Proton acceptor" evidence="6">
    <location>
        <position position="69"/>
    </location>
</feature>
<feature type="binding site" evidence="6">
    <location>
        <position position="169"/>
    </location>
    <ligand>
        <name>NAD(+)</name>
        <dbReference type="ChEBI" id="CHEBI:57540"/>
    </ligand>
</feature>
<dbReference type="Pfam" id="PF20143">
    <property type="entry name" value="NAD_kinase_C"/>
    <property type="match status" value="1"/>
</dbReference>
<keyword evidence="6" id="KW-0067">ATP-binding</keyword>
<dbReference type="RefSeq" id="WP_239414353.1">
    <property type="nucleotide sequence ID" value="NZ_CWGJ01000011.1"/>
</dbReference>
<dbReference type="GO" id="GO:0051287">
    <property type="term" value="F:NAD binding"/>
    <property type="evidence" value="ECO:0007669"/>
    <property type="project" value="UniProtKB-ARBA"/>
</dbReference>
<keyword evidence="1 6" id="KW-0808">Transferase</keyword>
<keyword evidence="4 6" id="KW-0520">NAD</keyword>
<evidence type="ECO:0000256" key="2">
    <source>
        <dbReference type="ARBA" id="ARBA00022777"/>
    </source>
</evidence>
<dbReference type="SUPFAM" id="SSF111331">
    <property type="entry name" value="NAD kinase/diacylglycerol kinase-like"/>
    <property type="match status" value="1"/>
</dbReference>
<comment type="similarity">
    <text evidence="6">Belongs to the NAD kinase family.</text>
</comment>
<keyword evidence="6" id="KW-0963">Cytoplasm</keyword>
<evidence type="ECO:0000256" key="5">
    <source>
        <dbReference type="ARBA" id="ARBA00047925"/>
    </source>
</evidence>
<feature type="binding site" evidence="6">
    <location>
        <begin position="139"/>
        <end position="140"/>
    </location>
    <ligand>
        <name>NAD(+)</name>
        <dbReference type="ChEBI" id="CHEBI:57540"/>
    </ligand>
</feature>
<keyword evidence="2 6" id="KW-0418">Kinase</keyword>
<dbReference type="AlphaFoldDB" id="A0A0H5DNW1"/>
<accession>A0A0H5DNW1</accession>
<dbReference type="Gene3D" id="2.60.200.30">
    <property type="entry name" value="Probable inorganic polyphosphate/atp-NAD kinase, domain 2"/>
    <property type="match status" value="1"/>
</dbReference>
<evidence type="ECO:0000313" key="7">
    <source>
        <dbReference type="EMBL" id="CRX38091.1"/>
    </source>
</evidence>
<dbReference type="GO" id="GO:0006741">
    <property type="term" value="P:NADP+ biosynthetic process"/>
    <property type="evidence" value="ECO:0007669"/>
    <property type="project" value="UniProtKB-UniRule"/>
</dbReference>
<name>A0A0H5DNW1_9BACT</name>
<dbReference type="InterPro" id="IPR002504">
    <property type="entry name" value="NADK"/>
</dbReference>
<gene>
    <name evidence="7" type="primary">ppnK</name>
    <name evidence="6" type="synonym">nadK</name>
    <name evidence="7" type="ORF">ELAC_0739</name>
</gene>
<protein>
    <recommendedName>
        <fullName evidence="6">NAD kinase</fullName>
        <ecNumber evidence="6">2.7.1.23</ecNumber>
    </recommendedName>
    <alternativeName>
        <fullName evidence="6">ATP-dependent NAD kinase</fullName>
    </alternativeName>
</protein>
<evidence type="ECO:0000256" key="1">
    <source>
        <dbReference type="ARBA" id="ARBA00022679"/>
    </source>
</evidence>
<dbReference type="InterPro" id="IPR016064">
    <property type="entry name" value="NAD/diacylglycerol_kinase_sf"/>
</dbReference>
<evidence type="ECO:0000313" key="8">
    <source>
        <dbReference type="Proteomes" id="UP000220251"/>
    </source>
</evidence>
<dbReference type="GO" id="GO:0005524">
    <property type="term" value="F:ATP binding"/>
    <property type="evidence" value="ECO:0007669"/>
    <property type="project" value="UniProtKB-KW"/>
</dbReference>
<dbReference type="PANTHER" id="PTHR20275:SF0">
    <property type="entry name" value="NAD KINASE"/>
    <property type="match status" value="1"/>
</dbReference>
<comment type="catalytic activity">
    <reaction evidence="5 6">
        <text>NAD(+) + ATP = ADP + NADP(+) + H(+)</text>
        <dbReference type="Rhea" id="RHEA:18629"/>
        <dbReference type="ChEBI" id="CHEBI:15378"/>
        <dbReference type="ChEBI" id="CHEBI:30616"/>
        <dbReference type="ChEBI" id="CHEBI:57540"/>
        <dbReference type="ChEBI" id="CHEBI:58349"/>
        <dbReference type="ChEBI" id="CHEBI:456216"/>
        <dbReference type="EC" id="2.7.1.23"/>
    </reaction>
</comment>
<dbReference type="HAMAP" id="MF_00361">
    <property type="entry name" value="NAD_kinase"/>
    <property type="match status" value="1"/>
</dbReference>
<dbReference type="Gene3D" id="3.40.50.10330">
    <property type="entry name" value="Probable inorganic polyphosphate/atp-NAD kinase, domain 1"/>
    <property type="match status" value="1"/>
</dbReference>
<dbReference type="EMBL" id="CWGJ01000011">
    <property type="protein sequence ID" value="CRX38091.1"/>
    <property type="molecule type" value="Genomic_DNA"/>
</dbReference>
<organism evidence="7 8">
    <name type="scientific">Estrella lausannensis</name>
    <dbReference type="NCBI Taxonomy" id="483423"/>
    <lineage>
        <taxon>Bacteria</taxon>
        <taxon>Pseudomonadati</taxon>
        <taxon>Chlamydiota</taxon>
        <taxon>Chlamydiia</taxon>
        <taxon>Parachlamydiales</taxon>
        <taxon>Candidatus Criblamydiaceae</taxon>
        <taxon>Estrella</taxon>
    </lineage>
</organism>
<dbReference type="PANTHER" id="PTHR20275">
    <property type="entry name" value="NAD KINASE"/>
    <property type="match status" value="1"/>
</dbReference>
<dbReference type="InterPro" id="IPR017438">
    <property type="entry name" value="ATP-NAD_kinase_N"/>
</dbReference>
<comment type="function">
    <text evidence="6">Involved in the regulation of the intracellular balance of NAD and NADP, and is a key enzyme in the biosynthesis of NADP. Catalyzes specifically the phosphorylation on 2'-hydroxyl of the adenosine moiety of NAD to yield NADP.</text>
</comment>
<evidence type="ECO:0000256" key="6">
    <source>
        <dbReference type="HAMAP-Rule" id="MF_00361"/>
    </source>
</evidence>
<feature type="binding site" evidence="6">
    <location>
        <begin position="69"/>
        <end position="70"/>
    </location>
    <ligand>
        <name>NAD(+)</name>
        <dbReference type="ChEBI" id="CHEBI:57540"/>
    </ligand>
</feature>
<keyword evidence="8" id="KW-1185">Reference proteome</keyword>
<evidence type="ECO:0000256" key="3">
    <source>
        <dbReference type="ARBA" id="ARBA00022857"/>
    </source>
</evidence>
<keyword evidence="3 6" id="KW-0521">NADP</keyword>
<dbReference type="GO" id="GO:0003951">
    <property type="term" value="F:NAD+ kinase activity"/>
    <property type="evidence" value="ECO:0007669"/>
    <property type="project" value="UniProtKB-UniRule"/>
</dbReference>
<reference evidence="8" key="1">
    <citation type="submission" date="2015-06" db="EMBL/GenBank/DDBJ databases">
        <authorList>
            <person name="Bertelli C."/>
        </authorList>
    </citation>
    <scope>NUCLEOTIDE SEQUENCE [LARGE SCALE GENOMIC DNA]</scope>
    <source>
        <strain evidence="8">CRIB-30</strain>
    </source>
</reference>
<proteinExistence type="inferred from homology"/>
<comment type="cofactor">
    <cofactor evidence="6">
        <name>a divalent metal cation</name>
        <dbReference type="ChEBI" id="CHEBI:60240"/>
    </cofactor>
</comment>
<dbReference type="Proteomes" id="UP000220251">
    <property type="component" value="Unassembled WGS sequence"/>
</dbReference>
<comment type="subcellular location">
    <subcellularLocation>
        <location evidence="6">Cytoplasm</location>
    </subcellularLocation>
</comment>
<dbReference type="GO" id="GO:0019674">
    <property type="term" value="P:NAD+ metabolic process"/>
    <property type="evidence" value="ECO:0007669"/>
    <property type="project" value="InterPro"/>
</dbReference>
<comment type="caution">
    <text evidence="6">Lacks conserved residue(s) required for the propagation of feature annotation.</text>
</comment>
<keyword evidence="6" id="KW-0547">Nucleotide-binding</keyword>
<dbReference type="InterPro" id="IPR017437">
    <property type="entry name" value="ATP-NAD_kinase_PpnK-typ_C"/>
</dbReference>
<sequence length="285" mass="31269">MEKKPTTIALFPNIQKQHSTSIAIGIKEFLLQRKIRVVAEDQEASHIGALPLSSVNPKEIDIVISLGGDGTILRLVQRHPEITAPIVGINLGSLGFMADVPVTEIYPTLEDLIQGNYKVQNRLMMEGTTTSLQSCIALNEIVIHRAQNPCLVDLAIHVDGIYLNTFSADGIIISTPSGSTAYSLAAGGPIVTPELEAFVITPISPHTISNRPIVLMPKTEIQIQYISDYEPVEVTYDGFAHFTVATGEVFHVSASKRYFRLISLPHHDYFSTLRKKLGWTGKLKA</sequence>
<dbReference type="EC" id="2.7.1.23" evidence="6"/>
<feature type="binding site" evidence="6">
    <location>
        <position position="74"/>
    </location>
    <ligand>
        <name>NAD(+)</name>
        <dbReference type="ChEBI" id="CHEBI:57540"/>
    </ligand>
</feature>
<dbReference type="GO" id="GO:0005737">
    <property type="term" value="C:cytoplasm"/>
    <property type="evidence" value="ECO:0007669"/>
    <property type="project" value="UniProtKB-SubCell"/>
</dbReference>
<dbReference type="GO" id="GO:0046872">
    <property type="term" value="F:metal ion binding"/>
    <property type="evidence" value="ECO:0007669"/>
    <property type="project" value="UniProtKB-UniRule"/>
</dbReference>
<dbReference type="Pfam" id="PF01513">
    <property type="entry name" value="NAD_kinase"/>
    <property type="match status" value="1"/>
</dbReference>
<evidence type="ECO:0000256" key="4">
    <source>
        <dbReference type="ARBA" id="ARBA00023027"/>
    </source>
</evidence>